<dbReference type="Proteomes" id="UP000675409">
    <property type="component" value="Unassembled WGS sequence"/>
</dbReference>
<evidence type="ECO:0000256" key="4">
    <source>
        <dbReference type="ARBA" id="ARBA00022801"/>
    </source>
</evidence>
<reference evidence="11 12" key="1">
    <citation type="journal article" date="2021" name="Arch. Microbiol.">
        <title>Myceligenerans indicum sp. nov., an actinobacterium isolated from mangrove sediment of Sundarbans, India.</title>
        <authorList>
            <person name="Asha K."/>
            <person name="Bhadury P."/>
        </authorList>
    </citation>
    <scope>NUCLEOTIDE SEQUENCE [LARGE SCALE GENOMIC DNA]</scope>
    <source>
        <strain evidence="11 12">I2</strain>
    </source>
</reference>
<comment type="cofactor">
    <cofactor evidence="7">
        <name>Zn(2+)</name>
        <dbReference type="ChEBI" id="CHEBI:29105"/>
    </cofactor>
</comment>
<evidence type="ECO:0000313" key="12">
    <source>
        <dbReference type="Proteomes" id="UP000675409"/>
    </source>
</evidence>
<evidence type="ECO:0000256" key="3">
    <source>
        <dbReference type="ARBA" id="ARBA00022723"/>
    </source>
</evidence>
<keyword evidence="5 7" id="KW-0862">Zinc</keyword>
<evidence type="ECO:0000259" key="10">
    <source>
        <dbReference type="Pfam" id="PF02868"/>
    </source>
</evidence>
<evidence type="ECO:0000259" key="9">
    <source>
        <dbReference type="Pfam" id="PF01447"/>
    </source>
</evidence>
<dbReference type="InterPro" id="IPR001570">
    <property type="entry name" value="Peptidase_M4_C_domain"/>
</dbReference>
<dbReference type="InterPro" id="IPR049457">
    <property type="entry name" value="Emfourin"/>
</dbReference>
<comment type="caution">
    <text evidence="11">The sequence shown here is derived from an EMBL/GenBank/DDBJ whole genome shotgun (WGS) entry which is preliminary data.</text>
</comment>
<evidence type="ECO:0000256" key="6">
    <source>
        <dbReference type="ARBA" id="ARBA00023049"/>
    </source>
</evidence>
<sequence length="482" mass="50706">MSRSGFVPPYLLQRVAEAASSGLLADADVGDTCRRTLDLDAGFREGRSARGTRPQAAEPEPAPGPPEEARLTWTVHSAANTRTLPGTPVRDEDDAAPSGDITVDEAWEGVRATLVMLSEVFGRTSYDDAGARVSATVHFGQDYQNAFWDGTQLVFGDGDGRIFNRFTIAVDILAHELGHAVTERTAGLVYQGQSGALNESMSDVFGSCLKQRVLGQDAMEADWLIGEGLFTDAVRGAALRSMSQPGTAYDDPVLGRDPQPAHLDDYIDTTDDNGGVHLNSGIPNRAFYLAATGIGGSSAEGAGRIWYEALLTAGPATDFAGFAAATLAVAGAHAEVVRGAWRSVGVPVGEDAGRREDTRRDRPSTGPGTDQESGGPGEPSGTGQPAGVVRVRRSGGLAGMTATSSLDLDRDDPRAREALALVRRVDIALLARQADAGTGQPGRPDAFTYQVACGGHEATVPEDRATPDLVRLVELVLAVRDR</sequence>
<dbReference type="PANTHER" id="PTHR43579">
    <property type="match status" value="1"/>
</dbReference>
<dbReference type="PANTHER" id="PTHR43579:SF1">
    <property type="entry name" value="NEUTRAL METALLOPROTEINASE"/>
    <property type="match status" value="1"/>
</dbReference>
<feature type="domain" description="Peptidase M4" evidence="9">
    <location>
        <begin position="76"/>
        <end position="183"/>
    </location>
</feature>
<accession>A0ABS1LN35</accession>
<name>A0ABS1LN35_9MICO</name>
<dbReference type="InterPro" id="IPR013856">
    <property type="entry name" value="Peptidase_M4_domain"/>
</dbReference>
<organism evidence="11 12">
    <name type="scientific">Myceligenerans indicum</name>
    <dbReference type="NCBI Taxonomy" id="2593663"/>
    <lineage>
        <taxon>Bacteria</taxon>
        <taxon>Bacillati</taxon>
        <taxon>Actinomycetota</taxon>
        <taxon>Actinomycetes</taxon>
        <taxon>Micrococcales</taxon>
        <taxon>Promicromonosporaceae</taxon>
        <taxon>Myceligenerans</taxon>
    </lineage>
</organism>
<evidence type="ECO:0000256" key="2">
    <source>
        <dbReference type="ARBA" id="ARBA00022670"/>
    </source>
</evidence>
<dbReference type="PRINTS" id="PR00730">
    <property type="entry name" value="THERMOLYSIN"/>
</dbReference>
<feature type="domain" description="Peptidase M4 C-terminal" evidence="10">
    <location>
        <begin position="186"/>
        <end position="346"/>
    </location>
</feature>
<evidence type="ECO:0000313" key="11">
    <source>
        <dbReference type="EMBL" id="MBL0887639.1"/>
    </source>
</evidence>
<keyword evidence="7" id="KW-0964">Secreted</keyword>
<dbReference type="Gene3D" id="3.10.170.10">
    <property type="match status" value="1"/>
</dbReference>
<keyword evidence="12" id="KW-1185">Reference proteome</keyword>
<keyword evidence="6 7" id="KW-0482">Metalloprotease</keyword>
<evidence type="ECO:0000256" key="7">
    <source>
        <dbReference type="RuleBase" id="RU366073"/>
    </source>
</evidence>
<dbReference type="SUPFAM" id="SSF55486">
    <property type="entry name" value="Metalloproteases ('zincins'), catalytic domain"/>
    <property type="match status" value="1"/>
</dbReference>
<feature type="compositionally biased region" description="Basic and acidic residues" evidence="8">
    <location>
        <begin position="351"/>
        <end position="363"/>
    </location>
</feature>
<protein>
    <recommendedName>
        <fullName evidence="7">Neutral metalloproteinase</fullName>
        <ecNumber evidence="7">3.4.24.-</ecNumber>
    </recommendedName>
</protein>
<dbReference type="Pfam" id="PF20242">
    <property type="entry name" value="Emfourin"/>
    <property type="match status" value="1"/>
</dbReference>
<dbReference type="Pfam" id="PF01447">
    <property type="entry name" value="Peptidase_M4"/>
    <property type="match status" value="1"/>
</dbReference>
<keyword evidence="2 7" id="KW-0645">Protease</keyword>
<evidence type="ECO:0000256" key="5">
    <source>
        <dbReference type="ARBA" id="ARBA00022833"/>
    </source>
</evidence>
<comment type="function">
    <text evidence="7">Extracellular zinc metalloprotease.</text>
</comment>
<evidence type="ECO:0000256" key="1">
    <source>
        <dbReference type="ARBA" id="ARBA00009388"/>
    </source>
</evidence>
<dbReference type="Pfam" id="PF02868">
    <property type="entry name" value="Peptidase_M4_C"/>
    <property type="match status" value="1"/>
</dbReference>
<comment type="subcellular location">
    <subcellularLocation>
        <location evidence="7">Secreted</location>
    </subcellularLocation>
</comment>
<dbReference type="InterPro" id="IPR052759">
    <property type="entry name" value="Metalloprotease_M4"/>
</dbReference>
<feature type="region of interest" description="Disordered" evidence="8">
    <location>
        <begin position="40"/>
        <end position="68"/>
    </location>
</feature>
<dbReference type="Gene3D" id="1.10.390.10">
    <property type="entry name" value="Neutral Protease Domain 2"/>
    <property type="match status" value="1"/>
</dbReference>
<comment type="similarity">
    <text evidence="1 7">Belongs to the peptidase M4 family.</text>
</comment>
<dbReference type="CDD" id="cd09597">
    <property type="entry name" value="M4_TLP"/>
    <property type="match status" value="1"/>
</dbReference>
<dbReference type="InterPro" id="IPR027268">
    <property type="entry name" value="Peptidase_M4/M1_CTD_sf"/>
</dbReference>
<keyword evidence="4 7" id="KW-0378">Hydrolase</keyword>
<feature type="region of interest" description="Disordered" evidence="8">
    <location>
        <begin position="348"/>
        <end position="388"/>
    </location>
</feature>
<proteinExistence type="inferred from homology"/>
<dbReference type="EMBL" id="JABBYC010000032">
    <property type="protein sequence ID" value="MBL0887639.1"/>
    <property type="molecule type" value="Genomic_DNA"/>
</dbReference>
<keyword evidence="3" id="KW-0479">Metal-binding</keyword>
<dbReference type="InterPro" id="IPR023612">
    <property type="entry name" value="Peptidase_M4"/>
</dbReference>
<feature type="region of interest" description="Disordered" evidence="8">
    <location>
        <begin position="80"/>
        <end position="99"/>
    </location>
</feature>
<dbReference type="EC" id="3.4.24.-" evidence="7"/>
<gene>
    <name evidence="11" type="ORF">HGK34_15360</name>
</gene>
<evidence type="ECO:0000256" key="8">
    <source>
        <dbReference type="SAM" id="MobiDB-lite"/>
    </source>
</evidence>